<accession>A0AAJ0CMT9</accession>
<gene>
    <name evidence="1" type="ORF">QQS21_007819</name>
</gene>
<evidence type="ECO:0000313" key="2">
    <source>
        <dbReference type="Proteomes" id="UP001251528"/>
    </source>
</evidence>
<proteinExistence type="predicted"/>
<dbReference type="Proteomes" id="UP001251528">
    <property type="component" value="Unassembled WGS sequence"/>
</dbReference>
<dbReference type="AlphaFoldDB" id="A0AAJ0CMT9"/>
<reference evidence="1" key="1">
    <citation type="submission" date="2023-06" db="EMBL/GenBank/DDBJ databases">
        <title>Conoideocrella luteorostrata (Hypocreales: Clavicipitaceae), a potential biocontrol fungus for elongate hemlock scale in United States Christmas tree production areas.</title>
        <authorList>
            <person name="Barrett H."/>
            <person name="Lovett B."/>
            <person name="Macias A.M."/>
            <person name="Stajich J.E."/>
            <person name="Kasson M.T."/>
        </authorList>
    </citation>
    <scope>NUCLEOTIDE SEQUENCE</scope>
    <source>
        <strain evidence="1">ARSEF 14590</strain>
    </source>
</reference>
<sequence>MAGLAVQDDMFSPASGQCIYKASLPVLLRSIIFSIHSQNAHQGTHSLKSHPISVTINTFQVAVTSLLLSTACAIPYPPSVAVSSPLTDIPGSVFAVKKPNGGNFMPGDHPKATRTTSADSATVGELNRRQKGERVQNGNLANYNVDYIHDGNGNGVDSYTMYWGSGSISDGWPDKSRWVSFENMFNNYKNQMFQSCGWQNPSQPNNSGPEVGAIWDGIQKAAAASGVDHRLILAVMMQESHGCVRAPTTNYGVRNPGLMQDHNGHGTCNDNGWVQTPCPSSTIYEMISEGTAGTDSGDGLANCINQADRGDVSAFYRAARIYNSGSISDTGALQNGIATHCYASDIAK</sequence>
<keyword evidence="2" id="KW-1185">Reference proteome</keyword>
<organism evidence="1 2">
    <name type="scientific">Conoideocrella luteorostrata</name>
    <dbReference type="NCBI Taxonomy" id="1105319"/>
    <lineage>
        <taxon>Eukaryota</taxon>
        <taxon>Fungi</taxon>
        <taxon>Dikarya</taxon>
        <taxon>Ascomycota</taxon>
        <taxon>Pezizomycotina</taxon>
        <taxon>Sordariomycetes</taxon>
        <taxon>Hypocreomycetidae</taxon>
        <taxon>Hypocreales</taxon>
        <taxon>Clavicipitaceae</taxon>
        <taxon>Conoideocrella</taxon>
    </lineage>
</organism>
<comment type="caution">
    <text evidence="1">The sequence shown here is derived from an EMBL/GenBank/DDBJ whole genome shotgun (WGS) entry which is preliminary data.</text>
</comment>
<name>A0AAJ0CMT9_9HYPO</name>
<dbReference type="SUPFAM" id="SSF53955">
    <property type="entry name" value="Lysozyme-like"/>
    <property type="match status" value="1"/>
</dbReference>
<protein>
    <submittedName>
        <fullName evidence="1">Uncharacterized protein</fullName>
    </submittedName>
</protein>
<dbReference type="Gene3D" id="1.10.530.10">
    <property type="match status" value="1"/>
</dbReference>
<evidence type="ECO:0000313" key="1">
    <source>
        <dbReference type="EMBL" id="KAK2594472.1"/>
    </source>
</evidence>
<dbReference type="EMBL" id="JASWJB010000167">
    <property type="protein sequence ID" value="KAK2594472.1"/>
    <property type="molecule type" value="Genomic_DNA"/>
</dbReference>
<dbReference type="InterPro" id="IPR023346">
    <property type="entry name" value="Lysozyme-like_dom_sf"/>
</dbReference>